<dbReference type="InterPro" id="IPR023229">
    <property type="entry name" value="T2SS_M_periplasmic_sf"/>
</dbReference>
<keyword evidence="4" id="KW-1003">Cell membrane</keyword>
<protein>
    <recommendedName>
        <fullName evidence="14">Type II secretion system protein M</fullName>
    </recommendedName>
</protein>
<evidence type="ECO:0000313" key="12">
    <source>
        <dbReference type="EMBL" id="CAB3778867.1"/>
    </source>
</evidence>
<dbReference type="SUPFAM" id="SSF103054">
    <property type="entry name" value="General secretion pathway protein M, EpsM"/>
    <property type="match status" value="1"/>
</dbReference>
<dbReference type="EMBL" id="CADIKM010000002">
    <property type="protein sequence ID" value="CAB3778867.1"/>
    <property type="molecule type" value="Genomic_DNA"/>
</dbReference>
<comment type="similarity">
    <text evidence="2">Belongs to the GSP M family.</text>
</comment>
<reference evidence="12 13" key="1">
    <citation type="submission" date="2020-04" db="EMBL/GenBank/DDBJ databases">
        <authorList>
            <person name="De Canck E."/>
        </authorList>
    </citation>
    <scope>NUCLEOTIDE SEQUENCE [LARGE SCALE GENOMIC DNA]</scope>
    <source>
        <strain evidence="12 13">LMG 28138</strain>
    </source>
</reference>
<dbReference type="GO" id="GO:0015628">
    <property type="term" value="P:protein secretion by the type II secretion system"/>
    <property type="evidence" value="ECO:0007669"/>
    <property type="project" value="InterPro"/>
</dbReference>
<evidence type="ECO:0000256" key="7">
    <source>
        <dbReference type="ARBA" id="ARBA00022927"/>
    </source>
</evidence>
<evidence type="ECO:0000256" key="2">
    <source>
        <dbReference type="ARBA" id="ARBA00010637"/>
    </source>
</evidence>
<evidence type="ECO:0000256" key="11">
    <source>
        <dbReference type="SAM" id="Phobius"/>
    </source>
</evidence>
<sequence length="175" mass="18832">MKGVFGATAFGAVGTALGEFWNAREAREKRLLTIGGAVLALVIVYSLFWEPAFEGRQSLREELPQQRAQLAQMQAEARQARELTSAAAGVAPTGDTLRQALVDSLAAHGFANIEVTALGNSMQIRGKNIAFADWIGWVDDMRKQNKVQISEANVKALDKDGQVDLDATLAPAVAH</sequence>
<feature type="coiled-coil region" evidence="10">
    <location>
        <begin position="56"/>
        <end position="83"/>
    </location>
</feature>
<evidence type="ECO:0000256" key="6">
    <source>
        <dbReference type="ARBA" id="ARBA00022692"/>
    </source>
</evidence>
<evidence type="ECO:0000256" key="10">
    <source>
        <dbReference type="SAM" id="Coils"/>
    </source>
</evidence>
<evidence type="ECO:0000256" key="3">
    <source>
        <dbReference type="ARBA" id="ARBA00022448"/>
    </source>
</evidence>
<evidence type="ECO:0000256" key="1">
    <source>
        <dbReference type="ARBA" id="ARBA00004377"/>
    </source>
</evidence>
<gene>
    <name evidence="12" type="ORF">LMG28138_00666</name>
</gene>
<evidence type="ECO:0000256" key="9">
    <source>
        <dbReference type="ARBA" id="ARBA00023136"/>
    </source>
</evidence>
<evidence type="ECO:0000313" key="13">
    <source>
        <dbReference type="Proteomes" id="UP000494115"/>
    </source>
</evidence>
<dbReference type="AlphaFoldDB" id="A0A6S7B608"/>
<dbReference type="Pfam" id="PF04612">
    <property type="entry name" value="T2SSM"/>
    <property type="match status" value="1"/>
</dbReference>
<keyword evidence="5" id="KW-0997">Cell inner membrane</keyword>
<keyword evidence="6 11" id="KW-0812">Transmembrane</keyword>
<keyword evidence="8 11" id="KW-1133">Transmembrane helix</keyword>
<keyword evidence="13" id="KW-1185">Reference proteome</keyword>
<organism evidence="12 13">
    <name type="scientific">Pararobbsia alpina</name>
    <dbReference type="NCBI Taxonomy" id="621374"/>
    <lineage>
        <taxon>Bacteria</taxon>
        <taxon>Pseudomonadati</taxon>
        <taxon>Pseudomonadota</taxon>
        <taxon>Betaproteobacteria</taxon>
        <taxon>Burkholderiales</taxon>
        <taxon>Burkholderiaceae</taxon>
        <taxon>Pararobbsia</taxon>
    </lineage>
</organism>
<keyword evidence="3" id="KW-0813">Transport</keyword>
<dbReference type="GO" id="GO:0015627">
    <property type="term" value="C:type II protein secretion system complex"/>
    <property type="evidence" value="ECO:0007669"/>
    <property type="project" value="InterPro"/>
</dbReference>
<accession>A0A6S7B608</accession>
<dbReference type="RefSeq" id="WP_175103208.1">
    <property type="nucleotide sequence ID" value="NZ_CADIKM010000002.1"/>
</dbReference>
<dbReference type="GO" id="GO:0005886">
    <property type="term" value="C:plasma membrane"/>
    <property type="evidence" value="ECO:0007669"/>
    <property type="project" value="UniProtKB-SubCell"/>
</dbReference>
<dbReference type="Gene3D" id="3.30.1360.100">
    <property type="entry name" value="General secretion pathway protein M, EpsM"/>
    <property type="match status" value="1"/>
</dbReference>
<comment type="subcellular location">
    <subcellularLocation>
        <location evidence="1">Cell inner membrane</location>
        <topology evidence="1">Single-pass membrane protein</topology>
    </subcellularLocation>
</comment>
<evidence type="ECO:0000256" key="5">
    <source>
        <dbReference type="ARBA" id="ARBA00022519"/>
    </source>
</evidence>
<keyword evidence="9 11" id="KW-0472">Membrane</keyword>
<evidence type="ECO:0000256" key="8">
    <source>
        <dbReference type="ARBA" id="ARBA00022989"/>
    </source>
</evidence>
<dbReference type="InterPro" id="IPR007690">
    <property type="entry name" value="T2SS_GspM"/>
</dbReference>
<proteinExistence type="inferred from homology"/>
<evidence type="ECO:0000256" key="4">
    <source>
        <dbReference type="ARBA" id="ARBA00022475"/>
    </source>
</evidence>
<keyword evidence="7" id="KW-0653">Protein transport</keyword>
<feature type="transmembrane region" description="Helical" evidence="11">
    <location>
        <begin position="34"/>
        <end position="53"/>
    </location>
</feature>
<evidence type="ECO:0008006" key="14">
    <source>
        <dbReference type="Google" id="ProtNLM"/>
    </source>
</evidence>
<keyword evidence="10" id="KW-0175">Coiled coil</keyword>
<dbReference type="Proteomes" id="UP000494115">
    <property type="component" value="Unassembled WGS sequence"/>
</dbReference>
<name>A0A6S7B608_9BURK</name>